<dbReference type="InterPro" id="IPR014044">
    <property type="entry name" value="CAP_dom"/>
</dbReference>
<keyword evidence="2" id="KW-0964">Secreted</keyword>
<dbReference type="AlphaFoldDB" id="A0A421BM82"/>
<dbReference type="InterPro" id="IPR008969">
    <property type="entry name" value="CarboxyPept-like_regulatory"/>
</dbReference>
<dbReference type="SUPFAM" id="SSF51120">
    <property type="entry name" value="beta-Roll"/>
    <property type="match status" value="2"/>
</dbReference>
<evidence type="ECO:0000313" key="6">
    <source>
        <dbReference type="Proteomes" id="UP000279673"/>
    </source>
</evidence>
<dbReference type="EMBL" id="RCHI01000012">
    <property type="protein sequence ID" value="RLL64027.1"/>
    <property type="molecule type" value="Genomic_DNA"/>
</dbReference>
<dbReference type="InterPro" id="IPR011049">
    <property type="entry name" value="Serralysin-like_metalloprot_C"/>
</dbReference>
<sequence>MPAGCFLRHIWDFLGERQPIRSARATSGTGGGVSAMKKPQNSDFGGGGPLTSPCADAAPTATDAGRTDRAMRQPTAFEQELLQYINRARMDPAGEFDALIANADSRTAVAADVTTAIRYFGVDLALFREQLAAYDPVAPLAWNGLLADAALGHSQLMIDQDTQAHQLTGEAALGPRILATGYAALRVGENIFAYAENALYAHAGFFIDWGYGTGGMQDPAGHRITILNGAYTEIGIGVLADRSSATSVGPWVVTQDFGARADTPVQLLGAVFDDADGDSFYDAGEGMGGVTVTIVGNGRTVTTTTWDAGGYQLALDPGSYSVEFSGGGLSGVVRRTVTIGAENVALDAQASEAVPAITMIRGDDAANLLAGTPWADRLFGGAGADTLNGGAGADTLDGGIGNDVLNGGFGNDVLFGGAGADTLAGGAGADRMVGGDGADLYYVESAADRIVELAGGTGIDRVFSSVNFSLTMGYLENLVLTGTALRGFGNALANRITGNAGDNFIDGGRGVDTMVGGAGNDVYVVRDAGDQVIEAAGQGLDSVWAYVSTVLAPNVERLFLQPARDAAGVGIEGLSGTGNVLANTIFGNGFDNTLTGLWGNDTLRGGAGADAFVFNRTPGAGNVDHILDFDRTAVDEGDTLRMDHAVFSAVDLGALAPSAFQAGAVAQDAEDRFLYDAAAGRLWYDADGTGAGQRVLVATFAAGTVLGADDIFVF</sequence>
<dbReference type="InterPro" id="IPR018511">
    <property type="entry name" value="Hemolysin-typ_Ca-bd_CS"/>
</dbReference>
<dbReference type="Pfam" id="PF00188">
    <property type="entry name" value="CAP"/>
    <property type="match status" value="1"/>
</dbReference>
<evidence type="ECO:0000256" key="2">
    <source>
        <dbReference type="ARBA" id="ARBA00022525"/>
    </source>
</evidence>
<dbReference type="GO" id="GO:0005509">
    <property type="term" value="F:calcium ion binding"/>
    <property type="evidence" value="ECO:0007669"/>
    <property type="project" value="InterPro"/>
</dbReference>
<comment type="caution">
    <text evidence="5">The sequence shown here is derived from an EMBL/GenBank/DDBJ whole genome shotgun (WGS) entry which is preliminary data.</text>
</comment>
<dbReference type="PANTHER" id="PTHR38340">
    <property type="entry name" value="S-LAYER PROTEIN"/>
    <property type="match status" value="1"/>
</dbReference>
<dbReference type="Pfam" id="PF13620">
    <property type="entry name" value="CarboxypepD_reg"/>
    <property type="match status" value="1"/>
</dbReference>
<evidence type="ECO:0000256" key="3">
    <source>
        <dbReference type="SAM" id="MobiDB-lite"/>
    </source>
</evidence>
<evidence type="ECO:0000256" key="1">
    <source>
        <dbReference type="ARBA" id="ARBA00004613"/>
    </source>
</evidence>
<dbReference type="InterPro" id="IPR035940">
    <property type="entry name" value="CAP_sf"/>
</dbReference>
<organism evidence="5 6">
    <name type="scientific">Paenirhodobacter hankyongi</name>
    <dbReference type="NCBI Taxonomy" id="2294033"/>
    <lineage>
        <taxon>Bacteria</taxon>
        <taxon>Pseudomonadati</taxon>
        <taxon>Pseudomonadota</taxon>
        <taxon>Alphaproteobacteria</taxon>
        <taxon>Rhodobacterales</taxon>
        <taxon>Rhodobacter group</taxon>
        <taxon>Paenirhodobacter</taxon>
    </lineage>
</organism>
<name>A0A421BM82_9RHOB</name>
<dbReference type="Gene3D" id="2.150.10.10">
    <property type="entry name" value="Serralysin-like metalloprotease, C-terminal"/>
    <property type="match status" value="3"/>
</dbReference>
<proteinExistence type="predicted"/>
<dbReference type="PRINTS" id="PR00313">
    <property type="entry name" value="CABNDNGRPT"/>
</dbReference>
<evidence type="ECO:0000259" key="4">
    <source>
        <dbReference type="Pfam" id="PF00188"/>
    </source>
</evidence>
<dbReference type="Proteomes" id="UP000279673">
    <property type="component" value="Unassembled WGS sequence"/>
</dbReference>
<protein>
    <recommendedName>
        <fullName evidence="4">SCP domain-containing protein</fullName>
    </recommendedName>
</protein>
<dbReference type="PANTHER" id="PTHR38340:SF1">
    <property type="entry name" value="S-LAYER PROTEIN"/>
    <property type="match status" value="1"/>
</dbReference>
<gene>
    <name evidence="5" type="ORF">DYS74_12425</name>
</gene>
<dbReference type="Pfam" id="PF00353">
    <property type="entry name" value="HemolysinCabind"/>
    <property type="match status" value="4"/>
</dbReference>
<accession>A0A421BM82</accession>
<dbReference type="PROSITE" id="PS00330">
    <property type="entry name" value="HEMOLYSIN_CALCIUM"/>
    <property type="match status" value="3"/>
</dbReference>
<dbReference type="SUPFAM" id="SSF55797">
    <property type="entry name" value="PR-1-like"/>
    <property type="match status" value="1"/>
</dbReference>
<reference evidence="5 6" key="1">
    <citation type="submission" date="2018-10" db="EMBL/GenBank/DDBJ databases">
        <title>Rhodobacter sp . BO-81.</title>
        <authorList>
            <person name="Im W.T."/>
        </authorList>
    </citation>
    <scope>NUCLEOTIDE SEQUENCE [LARGE SCALE GENOMIC DNA]</scope>
    <source>
        <strain evidence="5 6">BO-81</strain>
    </source>
</reference>
<dbReference type="GO" id="GO:0005576">
    <property type="term" value="C:extracellular region"/>
    <property type="evidence" value="ECO:0007669"/>
    <property type="project" value="UniProtKB-SubCell"/>
</dbReference>
<comment type="subcellular location">
    <subcellularLocation>
        <location evidence="1">Secreted</location>
    </subcellularLocation>
</comment>
<dbReference type="InterPro" id="IPR001343">
    <property type="entry name" value="Hemolysn_Ca-bd"/>
</dbReference>
<dbReference type="InterPro" id="IPR050557">
    <property type="entry name" value="RTX_toxin/Mannuronan_C5-epim"/>
</dbReference>
<keyword evidence="6" id="KW-1185">Reference proteome</keyword>
<evidence type="ECO:0000313" key="5">
    <source>
        <dbReference type="EMBL" id="RLL64027.1"/>
    </source>
</evidence>
<dbReference type="SUPFAM" id="SSF49464">
    <property type="entry name" value="Carboxypeptidase regulatory domain-like"/>
    <property type="match status" value="1"/>
</dbReference>
<dbReference type="CDD" id="cd05379">
    <property type="entry name" value="CAP_bacterial"/>
    <property type="match status" value="1"/>
</dbReference>
<dbReference type="Gene3D" id="3.40.33.10">
    <property type="entry name" value="CAP"/>
    <property type="match status" value="1"/>
</dbReference>
<feature type="region of interest" description="Disordered" evidence="3">
    <location>
        <begin position="23"/>
        <end position="52"/>
    </location>
</feature>
<feature type="domain" description="SCP" evidence="4">
    <location>
        <begin position="86"/>
        <end position="256"/>
    </location>
</feature>